<dbReference type="InterPro" id="IPR007751">
    <property type="entry name" value="DUF676_lipase-like"/>
</dbReference>
<dbReference type="Pfam" id="PF05057">
    <property type="entry name" value="DUF676"/>
    <property type="match status" value="1"/>
</dbReference>
<dbReference type="Proteomes" id="UP001165740">
    <property type="component" value="Chromosome 5"/>
</dbReference>
<feature type="compositionally biased region" description="Acidic residues" evidence="2">
    <location>
        <begin position="713"/>
        <end position="722"/>
    </location>
</feature>
<comment type="similarity">
    <text evidence="1">Belongs to the FAM135 family.</text>
</comment>
<dbReference type="GeneID" id="106076036"/>
<gene>
    <name evidence="5" type="primary">LOC106076036</name>
</gene>
<evidence type="ECO:0000313" key="4">
    <source>
        <dbReference type="Proteomes" id="UP001165740"/>
    </source>
</evidence>
<proteinExistence type="inferred from homology"/>
<keyword evidence="4" id="KW-1185">Reference proteome</keyword>
<dbReference type="InterPro" id="IPR022122">
    <property type="entry name" value="DUF3657"/>
</dbReference>
<feature type="region of interest" description="Disordered" evidence="2">
    <location>
        <begin position="432"/>
        <end position="485"/>
    </location>
</feature>
<dbReference type="AlphaFoldDB" id="A0A9W3ACH2"/>
<dbReference type="FunFam" id="3.40.50.1820:FF:000004">
    <property type="entry name" value="Protein FAM135A isoform a"/>
    <property type="match status" value="1"/>
</dbReference>
<name>A0A9W3ACH2_BIOGL</name>
<dbReference type="OMA" id="MGLWFMQ"/>
<reference evidence="5" key="1">
    <citation type="submission" date="2025-08" db="UniProtKB">
        <authorList>
            <consortium name="RefSeq"/>
        </authorList>
    </citation>
    <scope>IDENTIFICATION</scope>
</reference>
<organism evidence="4 5">
    <name type="scientific">Biomphalaria glabrata</name>
    <name type="common">Bloodfluke planorb</name>
    <name type="synonym">Freshwater snail</name>
    <dbReference type="NCBI Taxonomy" id="6526"/>
    <lineage>
        <taxon>Eukaryota</taxon>
        <taxon>Metazoa</taxon>
        <taxon>Spiralia</taxon>
        <taxon>Lophotrochozoa</taxon>
        <taxon>Mollusca</taxon>
        <taxon>Gastropoda</taxon>
        <taxon>Heterobranchia</taxon>
        <taxon>Euthyneura</taxon>
        <taxon>Panpulmonata</taxon>
        <taxon>Hygrophila</taxon>
        <taxon>Lymnaeoidea</taxon>
        <taxon>Planorbidae</taxon>
        <taxon>Biomphalaria</taxon>
    </lineage>
</organism>
<feature type="compositionally biased region" description="Polar residues" evidence="2">
    <location>
        <begin position="617"/>
        <end position="626"/>
    </location>
</feature>
<feature type="region of interest" description="Disordered" evidence="2">
    <location>
        <begin position="775"/>
        <end position="817"/>
    </location>
</feature>
<feature type="region of interest" description="Disordered" evidence="2">
    <location>
        <begin position="608"/>
        <end position="661"/>
    </location>
</feature>
<feature type="compositionally biased region" description="Polar residues" evidence="2">
    <location>
        <begin position="775"/>
        <end position="790"/>
    </location>
</feature>
<evidence type="ECO:0000313" key="5">
    <source>
        <dbReference type="RefSeq" id="XP_055884986.1"/>
    </source>
</evidence>
<evidence type="ECO:0000256" key="1">
    <source>
        <dbReference type="ARBA" id="ARBA00007949"/>
    </source>
</evidence>
<feature type="region of interest" description="Disordered" evidence="2">
    <location>
        <begin position="699"/>
        <end position="724"/>
    </location>
</feature>
<evidence type="ECO:0000256" key="2">
    <source>
        <dbReference type="SAM" id="MobiDB-lite"/>
    </source>
</evidence>
<feature type="compositionally biased region" description="Basic residues" evidence="2">
    <location>
        <begin position="470"/>
        <end position="482"/>
    </location>
</feature>
<feature type="region of interest" description="Disordered" evidence="2">
    <location>
        <begin position="919"/>
        <end position="950"/>
    </location>
</feature>
<evidence type="ECO:0000259" key="3">
    <source>
        <dbReference type="Pfam" id="PF05057"/>
    </source>
</evidence>
<feature type="domain" description="DUF676" evidence="3">
    <location>
        <begin position="1007"/>
        <end position="1196"/>
    </location>
</feature>
<dbReference type="InterPro" id="IPR044294">
    <property type="entry name" value="Lipase-like"/>
</dbReference>
<accession>A0A9W3ACH2</accession>
<dbReference type="PANTHER" id="PTHR12482:SF5">
    <property type="entry name" value="DUF676 DOMAIN-CONTAINING PROTEIN"/>
    <property type="match status" value="1"/>
</dbReference>
<feature type="compositionally biased region" description="Polar residues" evidence="2">
    <location>
        <begin position="634"/>
        <end position="646"/>
    </location>
</feature>
<protein>
    <submittedName>
        <fullName evidence="5">Protein FAM135A-like isoform X2</fullName>
    </submittedName>
</protein>
<feature type="compositionally biased region" description="Low complexity" evidence="2">
    <location>
        <begin position="793"/>
        <end position="811"/>
    </location>
</feature>
<sequence length="1276" mass="141213">MPSCVRVYDCAETNSLINDMAELQATIEISVELNKFYNVDLFQRGYYQIQTVLKTPPKLSTRVEISDNKVNVLKGTQENASAFIQSCVGKSQKFQILYRNEEVDVSDIFIYRIHLLVESTKLEKNLESLDLRLELQLWCNDEDEISESEGKMELASSRTLQLHLSPTKGLHHSLPVLFDYFHLSAVEVVIHGTIIAIHQPYLNMPKSPKGAKAPDQSTLEAVYFGQKLSTPPPSNANSSSVRLQQAHLMHKTICKILLSSHESLQESLQLLASKIPGNSFHLAKKDCHTRLGEAVMKVQGVLEEDDLIQTAITDITQLCAENVILWAQFLEIVLKQPQVHLHLAREHHNLRIRRFAEGFFTLDHKKSSCLSCYDPGLHGHSALASIVKNSQYFNNLPSLAVECTDLDGDVNTLPVMFEDIFHDARAVPPQVYQKAAHTLSEGSNTGSPRHRSSSNSSSSVASERGGSSPHLRKRTSSKKFIKNMKPEGFKRPSSYYCNETEVVPIKQDTEVTLIGYRKIPAQDFISSAAVHLGTLSPDSPDGVGNANLTNQLEKSYSSSLSSIFPTSCMNRGSDDSIPDICDTEMSQPSFVSTPEKTVVSCVTLPQGPSIPLPQASPPQGDTSAIVTSKPPVFPSQSDSITTNSGLAKSVEKHSTDSLKTSTPQKIVPISSIHQTTVPALSKEELGQLAKGISHALGQEDTTAEQLKSPVSANDDDFSDDDTNVANGFDDVLETYRQDFSIKKQSDVAASSLTSMSKAPLPGGIITSLEKAQSQRSLEATQTVDSKNDSALGSEISSQEEVSYSSSPSSGSRPTQIDTLGLNLPVATNTSMDPGHVTCSYADPRQQVTVLELLKEEYKRSVALQDGATDITDSKCYNLLTSTSNKDFHLSGQRAASDSDILRNCEEEEKHVHNHKDAIMRTSTEGSEKRKVHLSTSSSYPELSHAASKPEPPRLVSVVGHSTVNFIQLRESLKLELNFPGYLYSECPTLASRIPYFHVPADVDETSGIHLIVCVHGLDGNSADLRLVRTYIEMALPGFRLEFLMSERNQQDTFADFDKMTERLVDEILSYLDTFGFDITRISFVGHSLGNIIIRSTLSHPKISHLLPKLYTFLSLSGPHLGTLYNTSGLVNMGMWFMQKWKKSGSLLQLSLKDHNDLRQTFLYKLSQKPVLHNFKHVLLVGSHQDRYIPYHSSRIEICRAAQKDTTTTGAVYREMVQNILEPIIQSAHCTLIRYDVFHALPSTANTMIGRAAHIAVLDSEIFIEKFLTVTGLKYFQ</sequence>
<dbReference type="PANTHER" id="PTHR12482">
    <property type="entry name" value="LIPASE ROG1-RELATED-RELATED"/>
    <property type="match status" value="1"/>
</dbReference>
<feature type="compositionally biased region" description="Low complexity" evidence="2">
    <location>
        <begin position="453"/>
        <end position="468"/>
    </location>
</feature>
<dbReference type="SUPFAM" id="SSF53474">
    <property type="entry name" value="alpha/beta-Hydrolases"/>
    <property type="match status" value="1"/>
</dbReference>
<dbReference type="InterPro" id="IPR029058">
    <property type="entry name" value="AB_hydrolase_fold"/>
</dbReference>
<feature type="compositionally biased region" description="Polar residues" evidence="2">
    <location>
        <begin position="699"/>
        <end position="711"/>
    </location>
</feature>
<dbReference type="RefSeq" id="XP_055884986.1">
    <property type="nucleotide sequence ID" value="XM_056029011.1"/>
</dbReference>
<dbReference type="Gene3D" id="3.40.50.1820">
    <property type="entry name" value="alpha/beta hydrolase"/>
    <property type="match status" value="1"/>
</dbReference>
<dbReference type="Pfam" id="PF12394">
    <property type="entry name" value="DUF3657"/>
    <property type="match status" value="1"/>
</dbReference>